<dbReference type="GO" id="GO:0016757">
    <property type="term" value="F:glycosyltransferase activity"/>
    <property type="evidence" value="ECO:0007669"/>
    <property type="project" value="UniProtKB-KW"/>
</dbReference>
<comment type="cofactor">
    <cofactor evidence="2">
        <name>Mg(2+)</name>
        <dbReference type="ChEBI" id="CHEBI:18420"/>
    </cofactor>
</comment>
<keyword evidence="5 12" id="KW-0808">Transferase</keyword>
<dbReference type="EMBL" id="VFPQ01000002">
    <property type="protein sequence ID" value="TQM72448.1"/>
    <property type="molecule type" value="Genomic_DNA"/>
</dbReference>
<sequence length="241" mass="25693">MDDTAVIIPAKNEAARIGATVTAARALPGVGLVVVVDDGSTDQTGRIAKAAGARVVRHSRNRGKAAAMESGAEAVALLDEGEPRHLLFLDADLGETAAEAAPLIEPVRAGTADMTIAVFRNRVRRGGHGFVVKLAYEGIKRAVGFEATQPLNGQRCLTRAAFEAARPLAHGFGVETGLTIDLIRRGYRVVEVEVDMAHRATGNDWRSQLHRARQFRDVALALAAREPVIAAQLAKLRGGRR</sequence>
<feature type="domain" description="Glycosyltransferase 2-like" evidence="11">
    <location>
        <begin position="6"/>
        <end position="128"/>
    </location>
</feature>
<keyword evidence="6" id="KW-0460">Magnesium</keyword>
<dbReference type="EC" id="2.4.1.266" evidence="7"/>
<dbReference type="PANTHER" id="PTHR48090:SF10">
    <property type="entry name" value="GLUCOSYL-3-PHOSPHOGLYCERATE SYNTHASE"/>
    <property type="match status" value="1"/>
</dbReference>
<evidence type="ECO:0000256" key="7">
    <source>
        <dbReference type="ARBA" id="ARBA00039022"/>
    </source>
</evidence>
<comment type="catalytic activity">
    <reaction evidence="9">
        <text>(2R)-3-phosphoglycerate + UDP-alpha-D-glucose = (2R)-2-O-(alpha-D-glucopyranosyl)-3-phospho-glycerate + UDP + H(+)</text>
        <dbReference type="Rhea" id="RHEA:31319"/>
        <dbReference type="ChEBI" id="CHEBI:15378"/>
        <dbReference type="ChEBI" id="CHEBI:58223"/>
        <dbReference type="ChEBI" id="CHEBI:58272"/>
        <dbReference type="ChEBI" id="CHEBI:58885"/>
        <dbReference type="ChEBI" id="CHEBI:62600"/>
        <dbReference type="EC" id="2.4.1.266"/>
    </reaction>
    <physiologicalReaction direction="left-to-right" evidence="9">
        <dbReference type="Rhea" id="RHEA:31320"/>
    </physiologicalReaction>
</comment>
<protein>
    <recommendedName>
        <fullName evidence="8">Glucosyl-3-phosphoglycerate synthase</fullName>
        <ecNumber evidence="7">2.4.1.266</ecNumber>
    </recommendedName>
</protein>
<comment type="catalytic activity">
    <reaction evidence="10">
        <text>an NDP-alpha-D-glucose + (2R)-3-phosphoglycerate = (2R)-2-O-(alpha-D-glucopyranosyl)-3-phospho-glycerate + a ribonucleoside 5'-diphosphate + H(+)</text>
        <dbReference type="Rhea" id="RHEA:47244"/>
        <dbReference type="ChEBI" id="CHEBI:15378"/>
        <dbReference type="ChEBI" id="CHEBI:57930"/>
        <dbReference type="ChEBI" id="CHEBI:58272"/>
        <dbReference type="ChEBI" id="CHEBI:62600"/>
        <dbReference type="ChEBI" id="CHEBI:76533"/>
        <dbReference type="EC" id="2.4.1.266"/>
    </reaction>
    <physiologicalReaction direction="left-to-right" evidence="10">
        <dbReference type="Rhea" id="RHEA:47245"/>
    </physiologicalReaction>
</comment>
<name>A0A543IPG3_9ACTN</name>
<evidence type="ECO:0000256" key="3">
    <source>
        <dbReference type="ARBA" id="ARBA00006739"/>
    </source>
</evidence>
<organism evidence="12 13">
    <name type="scientific">Thermopolyspora flexuosa</name>
    <dbReference type="NCBI Taxonomy" id="103836"/>
    <lineage>
        <taxon>Bacteria</taxon>
        <taxon>Bacillati</taxon>
        <taxon>Actinomycetota</taxon>
        <taxon>Actinomycetes</taxon>
        <taxon>Streptosporangiales</taxon>
        <taxon>Streptosporangiaceae</taxon>
        <taxon>Thermopolyspora</taxon>
    </lineage>
</organism>
<proteinExistence type="inferred from homology"/>
<evidence type="ECO:0000256" key="1">
    <source>
        <dbReference type="ARBA" id="ARBA00001936"/>
    </source>
</evidence>
<dbReference type="InterPro" id="IPR001173">
    <property type="entry name" value="Glyco_trans_2-like"/>
</dbReference>
<dbReference type="InterPro" id="IPR029044">
    <property type="entry name" value="Nucleotide-diphossugar_trans"/>
</dbReference>
<evidence type="ECO:0000256" key="2">
    <source>
        <dbReference type="ARBA" id="ARBA00001946"/>
    </source>
</evidence>
<keyword evidence="4" id="KW-0328">Glycosyltransferase</keyword>
<reference evidence="12 13" key="1">
    <citation type="submission" date="2019-06" db="EMBL/GenBank/DDBJ databases">
        <title>Sequencing the genomes of 1000 actinobacteria strains.</title>
        <authorList>
            <person name="Klenk H.-P."/>
        </authorList>
    </citation>
    <scope>NUCLEOTIDE SEQUENCE [LARGE SCALE GENOMIC DNA]</scope>
    <source>
        <strain evidence="12 13">DSM 43186</strain>
    </source>
</reference>
<evidence type="ECO:0000256" key="10">
    <source>
        <dbReference type="ARBA" id="ARBA00048997"/>
    </source>
</evidence>
<evidence type="ECO:0000259" key="11">
    <source>
        <dbReference type="Pfam" id="PF00535"/>
    </source>
</evidence>
<evidence type="ECO:0000313" key="13">
    <source>
        <dbReference type="Proteomes" id="UP000319213"/>
    </source>
</evidence>
<dbReference type="OrthoDB" id="9810303at2"/>
<dbReference type="PANTHER" id="PTHR48090">
    <property type="entry name" value="UNDECAPRENYL-PHOSPHATE 4-DEOXY-4-FORMAMIDO-L-ARABINOSE TRANSFERASE-RELATED"/>
    <property type="match status" value="1"/>
</dbReference>
<accession>A0A543IPG3</accession>
<comment type="similarity">
    <text evidence="3">Belongs to the glycosyltransferase 2 family.</text>
</comment>
<dbReference type="SUPFAM" id="SSF53448">
    <property type="entry name" value="Nucleotide-diphospho-sugar transferases"/>
    <property type="match status" value="1"/>
</dbReference>
<evidence type="ECO:0000256" key="4">
    <source>
        <dbReference type="ARBA" id="ARBA00022676"/>
    </source>
</evidence>
<gene>
    <name evidence="12" type="ORF">FHX40_4588</name>
</gene>
<dbReference type="AlphaFoldDB" id="A0A543IPG3"/>
<comment type="caution">
    <text evidence="12">The sequence shown here is derived from an EMBL/GenBank/DDBJ whole genome shotgun (WGS) entry which is preliminary data.</text>
</comment>
<comment type="cofactor">
    <cofactor evidence="1">
        <name>Mn(2+)</name>
        <dbReference type="ChEBI" id="CHEBI:29035"/>
    </cofactor>
</comment>
<evidence type="ECO:0000256" key="6">
    <source>
        <dbReference type="ARBA" id="ARBA00022842"/>
    </source>
</evidence>
<evidence type="ECO:0000256" key="5">
    <source>
        <dbReference type="ARBA" id="ARBA00022679"/>
    </source>
</evidence>
<dbReference type="Gene3D" id="3.90.550.10">
    <property type="entry name" value="Spore Coat Polysaccharide Biosynthesis Protein SpsA, Chain A"/>
    <property type="match status" value="1"/>
</dbReference>
<dbReference type="RefSeq" id="WP_142262009.1">
    <property type="nucleotide sequence ID" value="NZ_BMPV01000002.1"/>
</dbReference>
<dbReference type="Pfam" id="PF00535">
    <property type="entry name" value="Glycos_transf_2"/>
    <property type="match status" value="1"/>
</dbReference>
<evidence type="ECO:0000256" key="8">
    <source>
        <dbReference type="ARBA" id="ARBA00040894"/>
    </source>
</evidence>
<dbReference type="InterPro" id="IPR050256">
    <property type="entry name" value="Glycosyltransferase_2"/>
</dbReference>
<keyword evidence="13" id="KW-1185">Reference proteome</keyword>
<dbReference type="Proteomes" id="UP000319213">
    <property type="component" value="Unassembled WGS sequence"/>
</dbReference>
<evidence type="ECO:0000256" key="9">
    <source>
        <dbReference type="ARBA" id="ARBA00048689"/>
    </source>
</evidence>
<evidence type="ECO:0000313" key="12">
    <source>
        <dbReference type="EMBL" id="TQM72448.1"/>
    </source>
</evidence>